<dbReference type="InterPro" id="IPR019487">
    <property type="entry name" value="RAM_signalling_pathway_SOG2"/>
</dbReference>
<evidence type="ECO:0000256" key="1">
    <source>
        <dbReference type="SAM" id="MobiDB-lite"/>
    </source>
</evidence>
<organism evidence="2 3">
    <name type="scientific">Rhizopus oryzae</name>
    <name type="common">Mucormycosis agent</name>
    <name type="synonym">Rhizopus arrhizus var. delemar</name>
    <dbReference type="NCBI Taxonomy" id="64495"/>
    <lineage>
        <taxon>Eukaryota</taxon>
        <taxon>Fungi</taxon>
        <taxon>Fungi incertae sedis</taxon>
        <taxon>Mucoromycota</taxon>
        <taxon>Mucoromycotina</taxon>
        <taxon>Mucoromycetes</taxon>
        <taxon>Mucorales</taxon>
        <taxon>Mucorineae</taxon>
        <taxon>Rhizopodaceae</taxon>
        <taxon>Rhizopus</taxon>
    </lineage>
</organism>
<reference evidence="2" key="1">
    <citation type="journal article" date="2020" name="Microb. Genom.">
        <title>Genetic diversity of clinical and environmental Mucorales isolates obtained from an investigation of mucormycosis cases among solid organ transplant recipients.</title>
        <authorList>
            <person name="Nguyen M.H."/>
            <person name="Kaul D."/>
            <person name="Muto C."/>
            <person name="Cheng S.J."/>
            <person name="Richter R.A."/>
            <person name="Bruno V.M."/>
            <person name="Liu G."/>
            <person name="Beyhan S."/>
            <person name="Sundermann A.J."/>
            <person name="Mounaud S."/>
            <person name="Pasculle A.W."/>
            <person name="Nierman W.C."/>
            <person name="Driscoll E."/>
            <person name="Cumbie R."/>
            <person name="Clancy C.J."/>
            <person name="Dupont C.L."/>
        </authorList>
    </citation>
    <scope>NUCLEOTIDE SEQUENCE</scope>
    <source>
        <strain evidence="2">GL11</strain>
    </source>
</reference>
<proteinExistence type="predicted"/>
<accession>A0A9P6X2M4</accession>
<evidence type="ECO:0000313" key="2">
    <source>
        <dbReference type="EMBL" id="KAG1303793.1"/>
    </source>
</evidence>
<keyword evidence="3" id="KW-1185">Reference proteome</keyword>
<dbReference type="AlphaFoldDB" id="A0A9P6X2M4"/>
<evidence type="ECO:0000313" key="3">
    <source>
        <dbReference type="Proteomes" id="UP000716291"/>
    </source>
</evidence>
<comment type="caution">
    <text evidence="2">The sequence shown here is derived from an EMBL/GenBank/DDBJ whole genome shotgun (WGS) entry which is preliminary data.</text>
</comment>
<dbReference type="Proteomes" id="UP000716291">
    <property type="component" value="Unassembled WGS sequence"/>
</dbReference>
<feature type="region of interest" description="Disordered" evidence="1">
    <location>
        <begin position="1"/>
        <end position="20"/>
    </location>
</feature>
<sequence length="390" mass="43923">MMQKAKHLQRPTGPLPPALNISVSTNSETLTQTDSDSTLFFENKQKPLAAVHIVDASHTILFATTTLKRTISRCISHTSNDNLQSAFTPIINKTRSTTENLGQILNTVEKKPSQEIVHNLIPLTAQCIFTLKELCYILNTRLSILVQGLDPKYTRHLLVNLYSATVDIKEAWETISPYLTIDPIMTLPSKTKSLNGNKSNSEVTIQSPLSSPLTLQLGDNSQLYIYLKNAVTGSFHVLSPLRQSIEEALCSSNTMASLEGKLRELLRQAQHVTDLSYRLDKSIDVHMSNKDEFAVSSNRQELSKKFWEDTSIYLKAMVSLMTLIRSISKEDDFVWPRTVKQGCLYVTRMTAEVAKLWNKYSTFAEDGFFLGKSERSTSVSEQDIPTQRRN</sequence>
<gene>
    <name evidence="2" type="ORF">G6F64_009763</name>
</gene>
<name>A0A9P6X2M4_RHIOR</name>
<protein>
    <submittedName>
        <fullName evidence="2">Uncharacterized protein</fullName>
    </submittedName>
</protein>
<dbReference type="Pfam" id="PF10428">
    <property type="entry name" value="SOG2"/>
    <property type="match status" value="2"/>
</dbReference>
<dbReference type="EMBL" id="JAANQT010001851">
    <property type="protein sequence ID" value="KAG1303793.1"/>
    <property type="molecule type" value="Genomic_DNA"/>
</dbReference>